<evidence type="ECO:0000313" key="1">
    <source>
        <dbReference type="EMBL" id="MCL6350632.1"/>
    </source>
</evidence>
<dbReference type="AlphaFoldDB" id="A0AAW5GAZ4"/>
<name>A0AAW5GAZ4_9GAMM</name>
<dbReference type="RefSeq" id="WP_249681939.1">
    <property type="nucleotide sequence ID" value="NZ_SGPX01000003.1"/>
</dbReference>
<keyword evidence="3" id="KW-1185">Reference proteome</keyword>
<sequence length="266" mass="30829">MADYKSILTIAVKHEYYNSHKDELAPFDIVPVQETEFLFKQYSILMKSKLGFIQLIVDSELFSDLANLTQEFNLKFYLVSTDPVVRSITKMPNSFDISDINAEIIHSATLNITADNWIERNKLNEDEKHNGIAIYNNNLISILNVNISKSFLNLEKKFITVQFNAISTLWKYYFFLLNSKKNLHISNSSDGIISFTQQEHEQIFGKTAIIFTSNNELPLRKEYKEFFSLLNDKKIIIKSLPFPDPNNISTLLFDGRQHLISHIYVS</sequence>
<gene>
    <name evidence="1" type="ORF">EXT50_05550</name>
    <name evidence="2" type="ORF">EXT53_05550</name>
</gene>
<evidence type="ECO:0000313" key="2">
    <source>
        <dbReference type="EMBL" id="MCL6368030.1"/>
    </source>
</evidence>
<dbReference type="Proteomes" id="UP001055618">
    <property type="component" value="Unassembled WGS sequence"/>
</dbReference>
<comment type="caution">
    <text evidence="2">The sequence shown here is derived from an EMBL/GenBank/DDBJ whole genome shotgun (WGS) entry which is preliminary data.</text>
</comment>
<protein>
    <submittedName>
        <fullName evidence="2">Uncharacterized protein</fullName>
    </submittedName>
</protein>
<evidence type="ECO:0000313" key="4">
    <source>
        <dbReference type="Proteomes" id="UP001057360"/>
    </source>
</evidence>
<dbReference type="Proteomes" id="UP001057360">
    <property type="component" value="Unassembled WGS sequence"/>
</dbReference>
<organism evidence="2 4">
    <name type="scientific">Pectobacterium polaris</name>
    <dbReference type="NCBI Taxonomy" id="2042057"/>
    <lineage>
        <taxon>Bacteria</taxon>
        <taxon>Pseudomonadati</taxon>
        <taxon>Pseudomonadota</taxon>
        <taxon>Gammaproteobacteria</taxon>
        <taxon>Enterobacterales</taxon>
        <taxon>Pectobacteriaceae</taxon>
        <taxon>Pectobacterium</taxon>
    </lineage>
</organism>
<evidence type="ECO:0000313" key="3">
    <source>
        <dbReference type="Proteomes" id="UP001055618"/>
    </source>
</evidence>
<reference evidence="2" key="1">
    <citation type="submission" date="2019-02" db="EMBL/GenBank/DDBJ databases">
        <title>New Zealand Erwinia strains with phe-tRNA free attachment sites.</title>
        <authorList>
            <person name="Nunes-Leite L."/>
            <person name="Pitman A.R."/>
        </authorList>
    </citation>
    <scope>NUCLEOTIDE SEQUENCE</scope>
    <source>
        <strain evidence="2">Ec-140</strain>
        <strain evidence="1">Ec-143</strain>
    </source>
</reference>
<proteinExistence type="predicted"/>
<dbReference type="EMBL" id="SGPY01000003">
    <property type="protein sequence ID" value="MCL6368030.1"/>
    <property type="molecule type" value="Genomic_DNA"/>
</dbReference>
<accession>A0AAW5GAZ4</accession>
<dbReference type="EMBL" id="SGPX01000003">
    <property type="protein sequence ID" value="MCL6350632.1"/>
    <property type="molecule type" value="Genomic_DNA"/>
</dbReference>